<keyword evidence="5 8" id="KW-0249">Electron transport</keyword>
<feature type="domain" description="4Fe-4S ferredoxin-type" evidence="9">
    <location>
        <begin position="348"/>
        <end position="379"/>
    </location>
</feature>
<dbReference type="Pfam" id="PF13237">
    <property type="entry name" value="Fer4_10"/>
    <property type="match status" value="1"/>
</dbReference>
<dbReference type="Gene3D" id="3.30.70.20">
    <property type="match status" value="1"/>
</dbReference>
<keyword evidence="7 8" id="KW-0411">Iron-sulfur</keyword>
<dbReference type="InterPro" id="IPR037225">
    <property type="entry name" value="Nuo51_FMN-bd_sf"/>
</dbReference>
<gene>
    <name evidence="10" type="primary">rsxC</name>
    <name evidence="8" type="synonym">rnfC</name>
    <name evidence="10" type="ORF">ENX07_04910</name>
</gene>
<comment type="caution">
    <text evidence="10">The sequence shown here is derived from an EMBL/GenBank/DDBJ whole genome shotgun (WGS) entry which is preliminary data.</text>
</comment>
<dbReference type="InterPro" id="IPR017896">
    <property type="entry name" value="4Fe4S_Fe-S-bd"/>
</dbReference>
<feature type="binding site" evidence="8">
    <location>
        <position position="407"/>
    </location>
    <ligand>
        <name>[4Fe-4S] cluster</name>
        <dbReference type="ChEBI" id="CHEBI:49883"/>
        <label>1</label>
    </ligand>
</feature>
<feature type="binding site" evidence="8">
    <location>
        <position position="364"/>
    </location>
    <ligand>
        <name>[4Fe-4S] cluster</name>
        <dbReference type="ChEBI" id="CHEBI:49883"/>
        <label>1</label>
    </ligand>
</feature>
<evidence type="ECO:0000256" key="7">
    <source>
        <dbReference type="ARBA" id="ARBA00023014"/>
    </source>
</evidence>
<feature type="binding site" evidence="8">
    <location>
        <position position="358"/>
    </location>
    <ligand>
        <name>[4Fe-4S] cluster</name>
        <dbReference type="ChEBI" id="CHEBI:49883"/>
        <label>1</label>
    </ligand>
</feature>
<evidence type="ECO:0000256" key="8">
    <source>
        <dbReference type="HAMAP-Rule" id="MF_00461"/>
    </source>
</evidence>
<dbReference type="InterPro" id="IPR026902">
    <property type="entry name" value="RnfC_N"/>
</dbReference>
<evidence type="ECO:0000313" key="10">
    <source>
        <dbReference type="EMBL" id="HGE99393.1"/>
    </source>
</evidence>
<comment type="similarity">
    <text evidence="8">Belongs to the 4Fe4S bacterial-type ferredoxin family. RnfC subfamily.</text>
</comment>
<keyword evidence="2 8" id="KW-0004">4Fe-4S</keyword>
<dbReference type="SUPFAM" id="SSF46548">
    <property type="entry name" value="alpha-helical ferredoxin"/>
    <property type="match status" value="1"/>
</dbReference>
<feature type="binding site" evidence="8">
    <location>
        <position position="400"/>
    </location>
    <ligand>
        <name>[4Fe-4S] cluster</name>
        <dbReference type="ChEBI" id="CHEBI:49883"/>
        <label>2</label>
    </ligand>
</feature>
<dbReference type="PANTHER" id="PTHR43034">
    <property type="entry name" value="ION-TRANSLOCATING OXIDOREDUCTASE COMPLEX SUBUNIT C"/>
    <property type="match status" value="1"/>
</dbReference>
<evidence type="ECO:0000256" key="6">
    <source>
        <dbReference type="ARBA" id="ARBA00023004"/>
    </source>
</evidence>
<keyword evidence="8" id="KW-0472">Membrane</keyword>
<dbReference type="InterPro" id="IPR017900">
    <property type="entry name" value="4Fe4S_Fe_S_CS"/>
</dbReference>
<evidence type="ECO:0000256" key="5">
    <source>
        <dbReference type="ARBA" id="ARBA00022982"/>
    </source>
</evidence>
<evidence type="ECO:0000259" key="9">
    <source>
        <dbReference type="PROSITE" id="PS51379"/>
    </source>
</evidence>
<dbReference type="GO" id="GO:0051539">
    <property type="term" value="F:4 iron, 4 sulfur cluster binding"/>
    <property type="evidence" value="ECO:0007669"/>
    <property type="project" value="UniProtKB-KW"/>
</dbReference>
<dbReference type="SUPFAM" id="SSF142019">
    <property type="entry name" value="Nqo1 FMN-binding domain-like"/>
    <property type="match status" value="1"/>
</dbReference>
<dbReference type="PANTHER" id="PTHR43034:SF2">
    <property type="entry name" value="ION-TRANSLOCATING OXIDOREDUCTASE COMPLEX SUBUNIT C"/>
    <property type="match status" value="1"/>
</dbReference>
<organism evidence="10">
    <name type="scientific">candidate division WOR-3 bacterium</name>
    <dbReference type="NCBI Taxonomy" id="2052148"/>
    <lineage>
        <taxon>Bacteria</taxon>
        <taxon>Bacteria division WOR-3</taxon>
    </lineage>
</organism>
<feature type="binding site" evidence="8">
    <location>
        <position position="403"/>
    </location>
    <ligand>
        <name>[4Fe-4S] cluster</name>
        <dbReference type="ChEBI" id="CHEBI:49883"/>
        <label>2</label>
    </ligand>
</feature>
<evidence type="ECO:0000256" key="1">
    <source>
        <dbReference type="ARBA" id="ARBA00022448"/>
    </source>
</evidence>
<dbReference type="EMBL" id="DTMQ01000034">
    <property type="protein sequence ID" value="HGE99393.1"/>
    <property type="molecule type" value="Genomic_DNA"/>
</dbReference>
<keyword evidence="4 8" id="KW-0677">Repeat</keyword>
<dbReference type="InterPro" id="IPR019554">
    <property type="entry name" value="Soluble_ligand-bd"/>
</dbReference>
<keyword evidence="8" id="KW-1278">Translocase</keyword>
<dbReference type="NCBIfam" id="NF003454">
    <property type="entry name" value="PRK05035.1"/>
    <property type="match status" value="1"/>
</dbReference>
<evidence type="ECO:0000256" key="3">
    <source>
        <dbReference type="ARBA" id="ARBA00022723"/>
    </source>
</evidence>
<feature type="binding site" evidence="8">
    <location>
        <position position="397"/>
    </location>
    <ligand>
        <name>[4Fe-4S] cluster</name>
        <dbReference type="ChEBI" id="CHEBI:49883"/>
        <label>2</label>
    </ligand>
</feature>
<dbReference type="GO" id="GO:0009055">
    <property type="term" value="F:electron transfer activity"/>
    <property type="evidence" value="ECO:0007669"/>
    <property type="project" value="InterPro"/>
</dbReference>
<dbReference type="HAMAP" id="MF_00461">
    <property type="entry name" value="RsxC_RnfC"/>
    <property type="match status" value="1"/>
</dbReference>
<keyword evidence="8" id="KW-1003">Cell membrane</keyword>
<evidence type="ECO:0000256" key="2">
    <source>
        <dbReference type="ARBA" id="ARBA00022485"/>
    </source>
</evidence>
<accession>A0A7C3YSW7</accession>
<dbReference type="InterPro" id="IPR010208">
    <property type="entry name" value="Ion_transpt_RnfC/RsxC"/>
</dbReference>
<dbReference type="PROSITE" id="PS00198">
    <property type="entry name" value="4FE4S_FER_1"/>
    <property type="match status" value="1"/>
</dbReference>
<dbReference type="GO" id="GO:0046872">
    <property type="term" value="F:metal ion binding"/>
    <property type="evidence" value="ECO:0007669"/>
    <property type="project" value="UniProtKB-KW"/>
</dbReference>
<comment type="subcellular location">
    <subcellularLocation>
        <location evidence="8">Cell membrane</location>
        <topology evidence="8">Peripheral membrane protein</topology>
    </subcellularLocation>
</comment>
<sequence>MFERKTFPGGIKPKSYKELTKNCPIEILPDPEYFIVHFHQLIPTGNPSVPLVKPGDRVKKGQKIGAGEGRIQAPVHSPISGVIKEIKEFLNPVLGKKSLASLIEKTEEDEGFLPLPENLSPLEKIKEAGIVGMGGAGFPTHIKLTPPKPVDTVIINGCECEPFLTGDFRVMVEYPEEVLTGARLIGEILKAERVIIAIEEDRKEAIEQIGKAIKDKTIELAVLPAKYPLGGEKQLIKAVLKREVPSGKIPYEVGVCVQNVQTTYAVYEAIYKNKPFYERVLTVSGDGVKRPKNLRVKIGTPVKEIINFCGGYSEGIKKVIFGGPLMGIAIPSLDIPILKTTTGVLIFKEAKEEEARACIRCGRCVAVCPMRLLPSLLYQRIKKNEFVKAKEEGLFDCIECGSCAYTCPAKIRLVESFKMAKAYAGN</sequence>
<dbReference type="NCBIfam" id="TIGR01945">
    <property type="entry name" value="rnfC"/>
    <property type="match status" value="1"/>
</dbReference>
<reference evidence="10" key="1">
    <citation type="journal article" date="2020" name="mSystems">
        <title>Genome- and Community-Level Interaction Insights into Carbon Utilization and Element Cycling Functions of Hydrothermarchaeota in Hydrothermal Sediment.</title>
        <authorList>
            <person name="Zhou Z."/>
            <person name="Liu Y."/>
            <person name="Xu W."/>
            <person name="Pan J."/>
            <person name="Luo Z.H."/>
            <person name="Li M."/>
        </authorList>
    </citation>
    <scope>NUCLEOTIDE SEQUENCE [LARGE SCALE GENOMIC DNA]</scope>
    <source>
        <strain evidence="10">SpSt-906</strain>
    </source>
</reference>
<keyword evidence="1 8" id="KW-0813">Transport</keyword>
<keyword evidence="3 8" id="KW-0479">Metal-binding</keyword>
<comment type="function">
    <text evidence="8">Part of a membrane-bound complex that couples electron transfer with translocation of ions across the membrane.</text>
</comment>
<dbReference type="EC" id="7.-.-.-" evidence="8"/>
<dbReference type="Pfam" id="PF13375">
    <property type="entry name" value="RnfC_N"/>
    <property type="match status" value="1"/>
</dbReference>
<dbReference type="InterPro" id="IPR011538">
    <property type="entry name" value="Nuo51_FMN-bd"/>
</dbReference>
<protein>
    <recommendedName>
        <fullName evidence="8">Ion-translocating oxidoreductase complex subunit C</fullName>
        <ecNumber evidence="8">7.-.-.-</ecNumber>
    </recommendedName>
    <alternativeName>
        <fullName evidence="8">Rnf electron transport complex subunit C</fullName>
    </alternativeName>
</protein>
<dbReference type="Pfam" id="PF01512">
    <property type="entry name" value="Complex1_51K"/>
    <property type="match status" value="1"/>
</dbReference>
<dbReference type="GO" id="GO:0005886">
    <property type="term" value="C:plasma membrane"/>
    <property type="evidence" value="ECO:0007669"/>
    <property type="project" value="UniProtKB-SubCell"/>
</dbReference>
<name>A0A7C3YSW7_UNCW3</name>
<dbReference type="Gene3D" id="3.40.50.11540">
    <property type="entry name" value="NADH-ubiquinone oxidoreductase 51kDa subunit"/>
    <property type="match status" value="1"/>
</dbReference>
<comment type="subunit">
    <text evidence="8">The complex is composed of six subunits: RnfA, RnfB, RnfC, RnfD, RnfE and RnfG.</text>
</comment>
<dbReference type="PROSITE" id="PS51379">
    <property type="entry name" value="4FE4S_FER_2"/>
    <property type="match status" value="2"/>
</dbReference>
<dbReference type="Pfam" id="PF10531">
    <property type="entry name" value="SLBB"/>
    <property type="match status" value="1"/>
</dbReference>
<keyword evidence="6 8" id="KW-0408">Iron</keyword>
<feature type="binding site" evidence="8">
    <location>
        <position position="368"/>
    </location>
    <ligand>
        <name>[4Fe-4S] cluster</name>
        <dbReference type="ChEBI" id="CHEBI:49883"/>
        <label>2</label>
    </ligand>
</feature>
<proteinExistence type="inferred from homology"/>
<dbReference type="GO" id="GO:0022900">
    <property type="term" value="P:electron transport chain"/>
    <property type="evidence" value="ECO:0007669"/>
    <property type="project" value="UniProtKB-UniRule"/>
</dbReference>
<feature type="binding site" evidence="8">
    <location>
        <position position="361"/>
    </location>
    <ligand>
        <name>[4Fe-4S] cluster</name>
        <dbReference type="ChEBI" id="CHEBI:49883"/>
        <label>1</label>
    </ligand>
</feature>
<dbReference type="AlphaFoldDB" id="A0A7C3YSW7"/>
<comment type="cofactor">
    <cofactor evidence="8">
        <name>[4Fe-4S] cluster</name>
        <dbReference type="ChEBI" id="CHEBI:49883"/>
    </cofactor>
    <text evidence="8">Binds 2 [4Fe-4S] clusters per subunit.</text>
</comment>
<feature type="domain" description="4Fe-4S ferredoxin-type" evidence="9">
    <location>
        <begin position="385"/>
        <end position="417"/>
    </location>
</feature>
<evidence type="ECO:0000256" key="4">
    <source>
        <dbReference type="ARBA" id="ARBA00022737"/>
    </source>
</evidence>